<feature type="compositionally biased region" description="Polar residues" evidence="1">
    <location>
        <begin position="305"/>
        <end position="316"/>
    </location>
</feature>
<gene>
    <name evidence="3" type="ORF">MAR_008903</name>
</gene>
<dbReference type="PANTHER" id="PTHR24068">
    <property type="entry name" value="UBIQUITIN-CONJUGATING ENZYME E2"/>
    <property type="match status" value="1"/>
</dbReference>
<feature type="compositionally biased region" description="Acidic residues" evidence="1">
    <location>
        <begin position="178"/>
        <end position="192"/>
    </location>
</feature>
<feature type="domain" description="UBC core" evidence="2">
    <location>
        <begin position="1"/>
        <end position="156"/>
    </location>
</feature>
<feature type="region of interest" description="Disordered" evidence="1">
    <location>
        <begin position="282"/>
        <end position="331"/>
    </location>
</feature>
<dbReference type="InterPro" id="IPR016135">
    <property type="entry name" value="UBQ-conjugating_enzyme/RWD"/>
</dbReference>
<dbReference type="InterPro" id="IPR000608">
    <property type="entry name" value="UBC"/>
</dbReference>
<dbReference type="Proteomes" id="UP001164746">
    <property type="component" value="Chromosome 4"/>
</dbReference>
<feature type="non-terminal residue" evidence="3">
    <location>
        <position position="349"/>
    </location>
</feature>
<evidence type="ECO:0000313" key="3">
    <source>
        <dbReference type="EMBL" id="WAR02345.1"/>
    </source>
</evidence>
<feature type="compositionally biased region" description="Basic and acidic residues" evidence="1">
    <location>
        <begin position="226"/>
        <end position="242"/>
    </location>
</feature>
<feature type="compositionally biased region" description="Polar residues" evidence="1">
    <location>
        <begin position="211"/>
        <end position="225"/>
    </location>
</feature>
<dbReference type="SUPFAM" id="SSF54495">
    <property type="entry name" value="UBC-like"/>
    <property type="match status" value="1"/>
</dbReference>
<evidence type="ECO:0000259" key="2">
    <source>
        <dbReference type="PROSITE" id="PS50127"/>
    </source>
</evidence>
<dbReference type="PROSITE" id="PS50127">
    <property type="entry name" value="UBC_2"/>
    <property type="match status" value="1"/>
</dbReference>
<sequence length="349" mass="39215">MGTRLMKDFHRLMKRIERISNGQAKLGKINWDEDTSEFIITIRPSSGYYKGGFFDFQVSVPDGYPNESPVVYCLTNIYHPNIDTSDCDDPTCTNVCLNFFDLAEVSCGFEGIVHGLIFLLKNPNIEDPLSPYFRSSIDDAETFEENVKAYMKGDDVDGISFEKNFFVAQGITILTTSPEDEDFHETDSDEKEENNREITNTVDNHNKSESNDNGNQTQQSNNSASVDRETSGEFKNCDTNENEKDEEEEEVEFTVMCIDGETEDFDNIINTNVVKGTVKFEANQDQQGNTQSECSENNDTESFENSENGEVGNTESIFVDGEDSSEITLTKRESNIANDDIAAVAMAEH</sequence>
<evidence type="ECO:0000256" key="1">
    <source>
        <dbReference type="SAM" id="MobiDB-lite"/>
    </source>
</evidence>
<dbReference type="CDD" id="cd23794">
    <property type="entry name" value="UBCc_UBE2F_UBE2M"/>
    <property type="match status" value="1"/>
</dbReference>
<dbReference type="SMART" id="SM00212">
    <property type="entry name" value="UBCc"/>
    <property type="match status" value="1"/>
</dbReference>
<evidence type="ECO:0000313" key="4">
    <source>
        <dbReference type="Proteomes" id="UP001164746"/>
    </source>
</evidence>
<feature type="region of interest" description="Disordered" evidence="1">
    <location>
        <begin position="177"/>
        <end position="251"/>
    </location>
</feature>
<organism evidence="3 4">
    <name type="scientific">Mya arenaria</name>
    <name type="common">Soft-shell clam</name>
    <dbReference type="NCBI Taxonomy" id="6604"/>
    <lineage>
        <taxon>Eukaryota</taxon>
        <taxon>Metazoa</taxon>
        <taxon>Spiralia</taxon>
        <taxon>Lophotrochozoa</taxon>
        <taxon>Mollusca</taxon>
        <taxon>Bivalvia</taxon>
        <taxon>Autobranchia</taxon>
        <taxon>Heteroconchia</taxon>
        <taxon>Euheterodonta</taxon>
        <taxon>Imparidentia</taxon>
        <taxon>Neoheterodontei</taxon>
        <taxon>Myida</taxon>
        <taxon>Myoidea</taxon>
        <taxon>Myidae</taxon>
        <taxon>Mya</taxon>
    </lineage>
</organism>
<protein>
    <submittedName>
        <fullName evidence="3">UBC12-like protein</fullName>
    </submittedName>
</protein>
<dbReference type="EMBL" id="CP111015">
    <property type="protein sequence ID" value="WAR02345.1"/>
    <property type="molecule type" value="Genomic_DNA"/>
</dbReference>
<keyword evidence="4" id="KW-1185">Reference proteome</keyword>
<feature type="compositionally biased region" description="Polar residues" evidence="1">
    <location>
        <begin position="283"/>
        <end position="295"/>
    </location>
</feature>
<accession>A0ABY7DX82</accession>
<reference evidence="3" key="1">
    <citation type="submission" date="2022-11" db="EMBL/GenBank/DDBJ databases">
        <title>Centuries of genome instability and evolution in soft-shell clam transmissible cancer (bioRxiv).</title>
        <authorList>
            <person name="Hart S.F.M."/>
            <person name="Yonemitsu M.A."/>
            <person name="Giersch R.M."/>
            <person name="Beal B.F."/>
            <person name="Arriagada G."/>
            <person name="Davis B.W."/>
            <person name="Ostrander E.A."/>
            <person name="Goff S.P."/>
            <person name="Metzger M.J."/>
        </authorList>
    </citation>
    <scope>NUCLEOTIDE SEQUENCE</scope>
    <source>
        <strain evidence="3">MELC-2E11</strain>
        <tissue evidence="3">Siphon/mantle</tissue>
    </source>
</reference>
<dbReference type="Pfam" id="PF00179">
    <property type="entry name" value="UQ_con"/>
    <property type="match status" value="1"/>
</dbReference>
<name>A0ABY7DX82_MYAAR</name>
<proteinExistence type="predicted"/>
<dbReference type="Gene3D" id="3.10.110.10">
    <property type="entry name" value="Ubiquitin Conjugating Enzyme"/>
    <property type="match status" value="1"/>
</dbReference>